<dbReference type="Proteomes" id="UP000321570">
    <property type="component" value="Unassembled WGS sequence"/>
</dbReference>
<protein>
    <submittedName>
        <fullName evidence="1">Uncharacterized protein</fullName>
    </submittedName>
</protein>
<name>A0A564ZA55_HYMDI</name>
<keyword evidence="2" id="KW-1185">Reference proteome</keyword>
<evidence type="ECO:0000313" key="1">
    <source>
        <dbReference type="EMBL" id="VUZ56239.1"/>
    </source>
</evidence>
<reference evidence="1 2" key="1">
    <citation type="submission" date="2019-07" db="EMBL/GenBank/DDBJ databases">
        <authorList>
            <person name="Jastrzebski P J."/>
            <person name="Paukszto L."/>
            <person name="Jastrzebski P J."/>
        </authorList>
    </citation>
    <scope>NUCLEOTIDE SEQUENCE [LARGE SCALE GENOMIC DNA]</scope>
    <source>
        <strain evidence="1 2">WMS-il1</strain>
    </source>
</reference>
<proteinExistence type="predicted"/>
<organism evidence="1 2">
    <name type="scientific">Hymenolepis diminuta</name>
    <name type="common">Rat tapeworm</name>
    <dbReference type="NCBI Taxonomy" id="6216"/>
    <lineage>
        <taxon>Eukaryota</taxon>
        <taxon>Metazoa</taxon>
        <taxon>Spiralia</taxon>
        <taxon>Lophotrochozoa</taxon>
        <taxon>Platyhelminthes</taxon>
        <taxon>Cestoda</taxon>
        <taxon>Eucestoda</taxon>
        <taxon>Cyclophyllidea</taxon>
        <taxon>Hymenolepididae</taxon>
        <taxon>Hymenolepis</taxon>
    </lineage>
</organism>
<gene>
    <name evidence="1" type="ORF">WMSIL1_LOCUS13977</name>
</gene>
<dbReference type="AlphaFoldDB" id="A0A564ZA55"/>
<sequence length="226" mass="26276">MAGLPNKTRINMLLLKFCKNDHDLYLAYLLPLSPKDFTFEETFEECGKVFDDNTSLFNRRFKCLNLAIGEGEDTHKYAAAVNRVCNASPYGSLKESQFKCLVFIQGLRSPFYGEIGLELLSLLDKNPDIMLHHLIDEYNNFRSLIAHSNMVESNETRACQIKKPEINRSPDRHILRANTYIRREINRSADFVEIFTSYKDCPFYKHRCQDCNPYGHKEGFCQSSHR</sequence>
<evidence type="ECO:0000313" key="2">
    <source>
        <dbReference type="Proteomes" id="UP000321570"/>
    </source>
</evidence>
<accession>A0A564ZA55</accession>
<dbReference type="EMBL" id="CABIJS010000701">
    <property type="protein sequence ID" value="VUZ56239.1"/>
    <property type="molecule type" value="Genomic_DNA"/>
</dbReference>